<feature type="transmembrane region" description="Helical" evidence="12">
    <location>
        <begin position="318"/>
        <end position="343"/>
    </location>
</feature>
<keyword evidence="11 12" id="KW-0472">Membrane</keyword>
<dbReference type="GO" id="GO:0046872">
    <property type="term" value="F:metal ion binding"/>
    <property type="evidence" value="ECO:0007669"/>
    <property type="project" value="UniProtKB-UniRule"/>
</dbReference>
<dbReference type="Proteomes" id="UP000035057">
    <property type="component" value="Unassembled WGS sequence"/>
</dbReference>
<evidence type="ECO:0000313" key="13">
    <source>
        <dbReference type="EMBL" id="KEF32394.1"/>
    </source>
</evidence>
<dbReference type="PATRIC" id="fig|1137280.3.peg.844"/>
<evidence type="ECO:0000256" key="2">
    <source>
        <dbReference type="ARBA" id="ARBA00009819"/>
    </source>
</evidence>
<keyword evidence="6 12" id="KW-0812">Transmembrane</keyword>
<feature type="transmembrane region" description="Helical" evidence="12">
    <location>
        <begin position="183"/>
        <end position="206"/>
    </location>
</feature>
<dbReference type="EMBL" id="ANIE01000003">
    <property type="protein sequence ID" value="KEF32394.1"/>
    <property type="molecule type" value="Genomic_DNA"/>
</dbReference>
<keyword evidence="7 12" id="KW-0479">Metal-binding</keyword>
<comment type="caution">
    <text evidence="13">The sequence shown here is derived from an EMBL/GenBank/DDBJ whole genome shotgun (WGS) entry which is preliminary data.</text>
</comment>
<keyword evidence="14" id="KW-1185">Reference proteome</keyword>
<name>A0A072N3T3_9GAMM</name>
<dbReference type="GO" id="GO:0005886">
    <property type="term" value="C:plasma membrane"/>
    <property type="evidence" value="ECO:0007669"/>
    <property type="project" value="UniProtKB-SubCell"/>
</dbReference>
<evidence type="ECO:0000256" key="4">
    <source>
        <dbReference type="ARBA" id="ARBA00022475"/>
    </source>
</evidence>
<dbReference type="GO" id="GO:0009055">
    <property type="term" value="F:electron transfer activity"/>
    <property type="evidence" value="ECO:0007669"/>
    <property type="project" value="UniProtKB-UniRule"/>
</dbReference>
<evidence type="ECO:0000256" key="1">
    <source>
        <dbReference type="ARBA" id="ARBA00004651"/>
    </source>
</evidence>
<reference evidence="13 14" key="1">
    <citation type="submission" date="2012-12" db="EMBL/GenBank/DDBJ databases">
        <title>Genome assembly of Marinobacter sp. AK21.</title>
        <authorList>
            <person name="Khatri I."/>
            <person name="Kumar R."/>
            <person name="Vaidya B."/>
            <person name="Subramanian S."/>
            <person name="Pinnaka A."/>
        </authorList>
    </citation>
    <scope>NUCLEOTIDE SEQUENCE [LARGE SCALE GENOMIC DNA]</scope>
    <source>
        <strain evidence="13 14">AK21</strain>
    </source>
</reference>
<evidence type="ECO:0000256" key="5">
    <source>
        <dbReference type="ARBA" id="ARBA00022617"/>
    </source>
</evidence>
<keyword evidence="4 12" id="KW-1003">Cell membrane</keyword>
<keyword evidence="8 12" id="KW-0249">Electron transport</keyword>
<feature type="transmembrane region" description="Helical" evidence="12">
    <location>
        <begin position="218"/>
        <end position="236"/>
    </location>
</feature>
<feature type="transmembrane region" description="Helical" evidence="12">
    <location>
        <begin position="96"/>
        <end position="118"/>
    </location>
</feature>
<keyword evidence="3 12" id="KW-0813">Transport</keyword>
<dbReference type="OrthoDB" id="9807042at2"/>
<dbReference type="AlphaFoldDB" id="A0A072N3T3"/>
<evidence type="ECO:0000256" key="6">
    <source>
        <dbReference type="ARBA" id="ARBA00022692"/>
    </source>
</evidence>
<proteinExistence type="inferred from homology"/>
<dbReference type="PANTHER" id="PTHR30365:SF14">
    <property type="entry name" value="CYTOCHROME BD MENAQUINOL OXIDASE SUBUNIT I-RELATED"/>
    <property type="match status" value="1"/>
</dbReference>
<evidence type="ECO:0000256" key="8">
    <source>
        <dbReference type="ARBA" id="ARBA00022982"/>
    </source>
</evidence>
<comment type="subcellular location">
    <subcellularLocation>
        <location evidence="12">Cell inner membrane</location>
    </subcellularLocation>
    <subcellularLocation>
        <location evidence="1">Cell membrane</location>
        <topology evidence="1">Multi-pass membrane protein</topology>
    </subcellularLocation>
</comment>
<feature type="transmembrane region" description="Helical" evidence="12">
    <location>
        <begin position="12"/>
        <end position="34"/>
    </location>
</feature>
<dbReference type="GO" id="GO:0019646">
    <property type="term" value="P:aerobic electron transport chain"/>
    <property type="evidence" value="ECO:0007669"/>
    <property type="project" value="InterPro"/>
</dbReference>
<evidence type="ECO:0000256" key="3">
    <source>
        <dbReference type="ARBA" id="ARBA00022448"/>
    </source>
</evidence>
<dbReference type="GO" id="GO:0020037">
    <property type="term" value="F:heme binding"/>
    <property type="evidence" value="ECO:0007669"/>
    <property type="project" value="TreeGrafter"/>
</dbReference>
<dbReference type="PIRSF" id="PIRSF006446">
    <property type="entry name" value="Cyt_quinol_oxidase_1"/>
    <property type="match status" value="1"/>
</dbReference>
<keyword evidence="9 12" id="KW-1133">Transmembrane helix</keyword>
<keyword evidence="5 12" id="KW-0349">Heme</keyword>
<dbReference type="STRING" id="1137280.D777_01028"/>
<feature type="transmembrane region" description="Helical" evidence="12">
    <location>
        <begin position="404"/>
        <end position="428"/>
    </location>
</feature>
<dbReference type="GO" id="GO:0070069">
    <property type="term" value="C:cytochrome complex"/>
    <property type="evidence" value="ECO:0007669"/>
    <property type="project" value="UniProtKB-UniRule"/>
</dbReference>
<organism evidence="13 14">
    <name type="scientific">Marinobacter nitratireducens</name>
    <dbReference type="NCBI Taxonomy" id="1137280"/>
    <lineage>
        <taxon>Bacteria</taxon>
        <taxon>Pseudomonadati</taxon>
        <taxon>Pseudomonadota</taxon>
        <taxon>Gammaproteobacteria</taxon>
        <taxon>Pseudomonadales</taxon>
        <taxon>Marinobacteraceae</taxon>
        <taxon>Marinobacter</taxon>
    </lineage>
</organism>
<evidence type="ECO:0000256" key="10">
    <source>
        <dbReference type="ARBA" id="ARBA00023004"/>
    </source>
</evidence>
<sequence length="481" mass="53285">MELDPLILSRMQFAFVVSFHAIFPVFTIGLASYIAVLEGLAYKTENPVWTKLSGFWTKVFAVVFGMGVVSGIVMSFQFGTNWSNFAQASANFLGPILSYEVITAFFLEAAFLGVLLFGRDKVPPGLHLFAAIMVATGTFISSFWILSANSWMQTPAGFELRDGVFHVTSWSEAIFNPSFPYRFMHMALASFLTGSFVVAGVSAWYLLRGREVEANRKALSMCLWLLLFIAPAQLVVGDFHGLNTLEHQPTKVAAMEGNWETSSHVPLLLFAIPDQENQENLYEIGIPSLASMILTHKWDGVVPGLKDVPVAEQPPVAIVFWSFRVMVGLGVLMILFAVAGLFLRAGGRYYKSTWYLQGLRFMSISPFLAVLSGWFVTEIGRAPWLVYGIMDQASAVTPSLTGGMALFTLIGYVVVYALVFTAGVYYLMRVLYVGLEDRHDEDEHEAERPMRPFSAAHVPFEIEHDDQIDSALVKPANQGGN</sequence>
<protein>
    <submittedName>
        <fullName evidence="13">Putative Cytochrome bd2, subunit I</fullName>
    </submittedName>
</protein>
<evidence type="ECO:0000313" key="14">
    <source>
        <dbReference type="Proteomes" id="UP000035057"/>
    </source>
</evidence>
<feature type="transmembrane region" description="Helical" evidence="12">
    <location>
        <begin position="364"/>
        <end position="384"/>
    </location>
</feature>
<keyword evidence="10 12" id="KW-0408">Iron</keyword>
<dbReference type="GO" id="GO:0016682">
    <property type="term" value="F:oxidoreductase activity, acting on diphenols and related substances as donors, oxygen as acceptor"/>
    <property type="evidence" value="ECO:0007669"/>
    <property type="project" value="TreeGrafter"/>
</dbReference>
<dbReference type="RefSeq" id="WP_036128999.1">
    <property type="nucleotide sequence ID" value="NZ_ANIE01000003.1"/>
</dbReference>
<dbReference type="InterPro" id="IPR002585">
    <property type="entry name" value="Cyt-d_ubiquinol_oxidase_su_1"/>
</dbReference>
<accession>A0A072N3T3</accession>
<dbReference type="PANTHER" id="PTHR30365">
    <property type="entry name" value="CYTOCHROME D UBIQUINOL OXIDASE"/>
    <property type="match status" value="1"/>
</dbReference>
<gene>
    <name evidence="13" type="ORF">D777_01028</name>
</gene>
<evidence type="ECO:0000256" key="9">
    <source>
        <dbReference type="ARBA" id="ARBA00022989"/>
    </source>
</evidence>
<dbReference type="Pfam" id="PF01654">
    <property type="entry name" value="Cyt_bd_oxida_I"/>
    <property type="match status" value="1"/>
</dbReference>
<evidence type="ECO:0000256" key="7">
    <source>
        <dbReference type="ARBA" id="ARBA00022723"/>
    </source>
</evidence>
<feature type="transmembrane region" description="Helical" evidence="12">
    <location>
        <begin position="55"/>
        <end position="76"/>
    </location>
</feature>
<feature type="transmembrane region" description="Helical" evidence="12">
    <location>
        <begin position="125"/>
        <end position="146"/>
    </location>
</feature>
<evidence type="ECO:0000256" key="11">
    <source>
        <dbReference type="ARBA" id="ARBA00023136"/>
    </source>
</evidence>
<evidence type="ECO:0000256" key="12">
    <source>
        <dbReference type="PIRNR" id="PIRNR006446"/>
    </source>
</evidence>
<comment type="similarity">
    <text evidence="2 12">Belongs to the cytochrome ubiquinol oxidase subunit 1 family.</text>
</comment>